<evidence type="ECO:0000313" key="2">
    <source>
        <dbReference type="Proteomes" id="UP001141327"/>
    </source>
</evidence>
<gene>
    <name evidence="1" type="ORF">PAPYR_3215</name>
</gene>
<proteinExistence type="predicted"/>
<reference evidence="1" key="1">
    <citation type="journal article" date="2022" name="bioRxiv">
        <title>Genomics of Preaxostyla Flagellates Illuminates Evolutionary Transitions and the Path Towards Mitochondrial Loss.</title>
        <authorList>
            <person name="Novak L.V.F."/>
            <person name="Treitli S.C."/>
            <person name="Pyrih J."/>
            <person name="Halakuc P."/>
            <person name="Pipaliya S.V."/>
            <person name="Vacek V."/>
            <person name="Brzon O."/>
            <person name="Soukal P."/>
            <person name="Eme L."/>
            <person name="Dacks J.B."/>
            <person name="Karnkowska A."/>
            <person name="Elias M."/>
            <person name="Hampl V."/>
        </authorList>
    </citation>
    <scope>NUCLEOTIDE SEQUENCE</scope>
    <source>
        <strain evidence="1">RCP-MX</strain>
    </source>
</reference>
<keyword evidence="2" id="KW-1185">Reference proteome</keyword>
<dbReference type="Proteomes" id="UP001141327">
    <property type="component" value="Unassembled WGS sequence"/>
</dbReference>
<comment type="caution">
    <text evidence="1">The sequence shown here is derived from an EMBL/GenBank/DDBJ whole genome shotgun (WGS) entry which is preliminary data.</text>
</comment>
<protein>
    <submittedName>
        <fullName evidence="1">Uncharacterized protein</fullName>
    </submittedName>
</protein>
<organism evidence="1 2">
    <name type="scientific">Paratrimastix pyriformis</name>
    <dbReference type="NCBI Taxonomy" id="342808"/>
    <lineage>
        <taxon>Eukaryota</taxon>
        <taxon>Metamonada</taxon>
        <taxon>Preaxostyla</taxon>
        <taxon>Paratrimastigidae</taxon>
        <taxon>Paratrimastix</taxon>
    </lineage>
</organism>
<dbReference type="EMBL" id="JAPMOS010000012">
    <property type="protein sequence ID" value="KAJ4460581.1"/>
    <property type="molecule type" value="Genomic_DNA"/>
</dbReference>
<evidence type="ECO:0000313" key="1">
    <source>
        <dbReference type="EMBL" id="KAJ4460581.1"/>
    </source>
</evidence>
<sequence>MSFLGRLRDPKRASFSIVFSKDHPHEYRAHGFGDDMMDLLGKRLDACNYIDLYADPAGFGISDPMPQAPIFSDCNVLFEAMNNPVNPNYKLYQDFIRWWDHALASCLLTGADTTLHFNLAGFSAARVKMAVNRYERLLADPISSTTVTYGSPYKCVQHLYFSRPWTAEERAIIGIPEGSLDIYPGFTDWDLAFVLHDPHVLAHTHFYNIPNPAALAALPAEGPLPQLTREQLLADFGIVLPPPETPTPTQAWEARGNRWF</sequence>
<accession>A0ABQ8UQ57</accession>
<name>A0ABQ8UQ57_9EUKA</name>